<evidence type="ECO:0000256" key="3">
    <source>
        <dbReference type="ARBA" id="ARBA00022553"/>
    </source>
</evidence>
<keyword evidence="5" id="KW-0175">Coiled coil</keyword>
<dbReference type="PANTHER" id="PTHR18905:SF12">
    <property type="entry name" value="NINEIN-LIKE PROTEIN"/>
    <property type="match status" value="1"/>
</dbReference>
<comment type="caution">
    <text evidence="6">The sequence shown here is derived from an EMBL/GenBank/DDBJ whole genome shotgun (WGS) entry which is preliminary data.</text>
</comment>
<gene>
    <name evidence="6" type="ORF">M9458_026438</name>
</gene>
<evidence type="ECO:0000256" key="2">
    <source>
        <dbReference type="ARBA" id="ARBA00022490"/>
    </source>
</evidence>
<evidence type="ECO:0000256" key="5">
    <source>
        <dbReference type="SAM" id="Coils"/>
    </source>
</evidence>
<dbReference type="PANTHER" id="PTHR18905">
    <property type="entry name" value="NINEIN"/>
    <property type="match status" value="1"/>
</dbReference>
<keyword evidence="4" id="KW-0206">Cytoskeleton</keyword>
<evidence type="ECO:0000313" key="7">
    <source>
        <dbReference type="Proteomes" id="UP001529510"/>
    </source>
</evidence>
<protein>
    <submittedName>
        <fullName evidence="6">Uncharacterized protein</fullName>
    </submittedName>
</protein>
<reference evidence="6 7" key="1">
    <citation type="submission" date="2024-05" db="EMBL/GenBank/DDBJ databases">
        <title>Genome sequencing and assembly of Indian major carp, Cirrhinus mrigala (Hamilton, 1822).</title>
        <authorList>
            <person name="Mohindra V."/>
            <person name="Chowdhury L.M."/>
            <person name="Lal K."/>
            <person name="Jena J.K."/>
        </authorList>
    </citation>
    <scope>NUCLEOTIDE SEQUENCE [LARGE SCALE GENOMIC DNA]</scope>
    <source>
        <strain evidence="6">CM1030</strain>
        <tissue evidence="6">Blood</tissue>
    </source>
</reference>
<evidence type="ECO:0000256" key="4">
    <source>
        <dbReference type="ARBA" id="ARBA00023212"/>
    </source>
</evidence>
<dbReference type="Proteomes" id="UP001529510">
    <property type="component" value="Unassembled WGS sequence"/>
</dbReference>
<accession>A0ABD0PU29</accession>
<proteinExistence type="predicted"/>
<keyword evidence="3" id="KW-0597">Phosphoprotein</keyword>
<feature type="non-terminal residue" evidence="6">
    <location>
        <position position="1"/>
    </location>
</feature>
<dbReference type="GO" id="GO:0005813">
    <property type="term" value="C:centrosome"/>
    <property type="evidence" value="ECO:0007669"/>
    <property type="project" value="UniProtKB-SubCell"/>
</dbReference>
<name>A0ABD0PU29_CIRMR</name>
<evidence type="ECO:0000256" key="1">
    <source>
        <dbReference type="ARBA" id="ARBA00004300"/>
    </source>
</evidence>
<keyword evidence="7" id="KW-1185">Reference proteome</keyword>
<sequence length="99" mass="11588">VERKDISQSFKMEISELEDLKAQAEERAEKLRQAVERLEAELRGKTAGGAWGPEQERRIQREQAELEQNYAREISNIVMRLTSEKDQLEAELKLKMDQE</sequence>
<dbReference type="AlphaFoldDB" id="A0ABD0PU29"/>
<organism evidence="6 7">
    <name type="scientific">Cirrhinus mrigala</name>
    <name type="common">Mrigala</name>
    <dbReference type="NCBI Taxonomy" id="683832"/>
    <lineage>
        <taxon>Eukaryota</taxon>
        <taxon>Metazoa</taxon>
        <taxon>Chordata</taxon>
        <taxon>Craniata</taxon>
        <taxon>Vertebrata</taxon>
        <taxon>Euteleostomi</taxon>
        <taxon>Actinopterygii</taxon>
        <taxon>Neopterygii</taxon>
        <taxon>Teleostei</taxon>
        <taxon>Ostariophysi</taxon>
        <taxon>Cypriniformes</taxon>
        <taxon>Cyprinidae</taxon>
        <taxon>Labeoninae</taxon>
        <taxon>Labeonini</taxon>
        <taxon>Cirrhinus</taxon>
    </lineage>
</organism>
<comment type="subcellular location">
    <subcellularLocation>
        <location evidence="1">Cytoplasm</location>
        <location evidence="1">Cytoskeleton</location>
        <location evidence="1">Microtubule organizing center</location>
        <location evidence="1">Centrosome</location>
    </subcellularLocation>
</comment>
<evidence type="ECO:0000313" key="6">
    <source>
        <dbReference type="EMBL" id="KAL0177544.1"/>
    </source>
</evidence>
<keyword evidence="2" id="KW-0963">Cytoplasm</keyword>
<feature type="non-terminal residue" evidence="6">
    <location>
        <position position="99"/>
    </location>
</feature>
<feature type="coiled-coil region" evidence="5">
    <location>
        <begin position="7"/>
        <end position="98"/>
    </location>
</feature>
<dbReference type="EMBL" id="JAMKFB020000013">
    <property type="protein sequence ID" value="KAL0177544.1"/>
    <property type="molecule type" value="Genomic_DNA"/>
</dbReference>